<keyword evidence="1" id="KW-0472">Membrane</keyword>
<dbReference type="RefSeq" id="WP_187467666.1">
    <property type="nucleotide sequence ID" value="NZ_JACSIT010000141.1"/>
</dbReference>
<evidence type="ECO:0000313" key="2">
    <source>
        <dbReference type="EMBL" id="MBC6995637.1"/>
    </source>
</evidence>
<keyword evidence="1" id="KW-1133">Transmembrane helix</keyword>
<dbReference type="InterPro" id="IPR042252">
    <property type="entry name" value="MtfA_N"/>
</dbReference>
<reference evidence="2" key="1">
    <citation type="submission" date="2020-08" db="EMBL/GenBank/DDBJ databases">
        <title>Lewinella bacteria from marine environments.</title>
        <authorList>
            <person name="Zhong Y."/>
        </authorList>
    </citation>
    <scope>NUCLEOTIDE SEQUENCE</scope>
    <source>
        <strain evidence="2">KCTC 42187</strain>
    </source>
</reference>
<evidence type="ECO:0000256" key="1">
    <source>
        <dbReference type="SAM" id="Phobius"/>
    </source>
</evidence>
<organism evidence="2 3">
    <name type="scientific">Neolewinella lacunae</name>
    <dbReference type="NCBI Taxonomy" id="1517758"/>
    <lineage>
        <taxon>Bacteria</taxon>
        <taxon>Pseudomonadati</taxon>
        <taxon>Bacteroidota</taxon>
        <taxon>Saprospiria</taxon>
        <taxon>Saprospirales</taxon>
        <taxon>Lewinellaceae</taxon>
        <taxon>Neolewinella</taxon>
    </lineage>
</organism>
<keyword evidence="3" id="KW-1185">Reference proteome</keyword>
<proteinExistence type="predicted"/>
<keyword evidence="1" id="KW-0812">Transmembrane</keyword>
<feature type="transmembrane region" description="Helical" evidence="1">
    <location>
        <begin position="6"/>
        <end position="24"/>
    </location>
</feature>
<feature type="transmembrane region" description="Helical" evidence="1">
    <location>
        <begin position="31"/>
        <end position="55"/>
    </location>
</feature>
<evidence type="ECO:0000313" key="3">
    <source>
        <dbReference type="Proteomes" id="UP000650081"/>
    </source>
</evidence>
<gene>
    <name evidence="2" type="ORF">H9S92_15825</name>
</gene>
<sequence length="272" mass="31099">MNPVQATYLSSACLILLGLILSWTTGEVHSALIIIPLLVVAGVYSLSPQIMWWFWQRHPPDLPTDLAPLLQRFDLYRRLDLAGKREFRRRTFLLREATHVHGQAIEEIPPDIPIMVAASAATIGFHRREFLLEGFNTVVFYRHYFPSPVHDVLHCSEMHSDDGAIIWTLNVFLRSCIEPKKYLHLGLYEYARVLFYLDRGLASRMESLALDYPQVERLTGFSEAKLKEFIGLDPLDLPAITLVLFHTHREEMSALEPATLSGIEAELTAIYI</sequence>
<name>A0A923TE83_9BACT</name>
<dbReference type="Gene3D" id="1.10.472.150">
    <property type="entry name" value="Glucose-regulated metallo-peptidase M90, N-terminal domain"/>
    <property type="match status" value="1"/>
</dbReference>
<accession>A0A923TE83</accession>
<dbReference type="Proteomes" id="UP000650081">
    <property type="component" value="Unassembled WGS sequence"/>
</dbReference>
<dbReference type="EMBL" id="JACSIT010000141">
    <property type="protein sequence ID" value="MBC6995637.1"/>
    <property type="molecule type" value="Genomic_DNA"/>
</dbReference>
<protein>
    <submittedName>
        <fullName evidence="2">Uncharacterized protein</fullName>
    </submittedName>
</protein>
<comment type="caution">
    <text evidence="2">The sequence shown here is derived from an EMBL/GenBank/DDBJ whole genome shotgun (WGS) entry which is preliminary data.</text>
</comment>
<dbReference type="AlphaFoldDB" id="A0A923TE83"/>